<name>A0A517QXZ7_9PLAN</name>
<keyword evidence="1" id="KW-0812">Transmembrane</keyword>
<dbReference type="KEGG" id="svp:Pan189_08770"/>
<organism evidence="2 3">
    <name type="scientific">Stratiformator vulcanicus</name>
    <dbReference type="NCBI Taxonomy" id="2527980"/>
    <lineage>
        <taxon>Bacteria</taxon>
        <taxon>Pseudomonadati</taxon>
        <taxon>Planctomycetota</taxon>
        <taxon>Planctomycetia</taxon>
        <taxon>Planctomycetales</taxon>
        <taxon>Planctomycetaceae</taxon>
        <taxon>Stratiformator</taxon>
    </lineage>
</organism>
<reference evidence="2 3" key="1">
    <citation type="submission" date="2019-02" db="EMBL/GenBank/DDBJ databases">
        <title>Deep-cultivation of Planctomycetes and their phenomic and genomic characterization uncovers novel biology.</title>
        <authorList>
            <person name="Wiegand S."/>
            <person name="Jogler M."/>
            <person name="Boedeker C."/>
            <person name="Pinto D."/>
            <person name="Vollmers J."/>
            <person name="Rivas-Marin E."/>
            <person name="Kohn T."/>
            <person name="Peeters S.H."/>
            <person name="Heuer A."/>
            <person name="Rast P."/>
            <person name="Oberbeckmann S."/>
            <person name="Bunk B."/>
            <person name="Jeske O."/>
            <person name="Meyerdierks A."/>
            <person name="Storesund J.E."/>
            <person name="Kallscheuer N."/>
            <person name="Luecker S."/>
            <person name="Lage O.M."/>
            <person name="Pohl T."/>
            <person name="Merkel B.J."/>
            <person name="Hornburger P."/>
            <person name="Mueller R.-W."/>
            <person name="Bruemmer F."/>
            <person name="Labrenz M."/>
            <person name="Spormann A.M."/>
            <person name="Op den Camp H."/>
            <person name="Overmann J."/>
            <person name="Amann R."/>
            <person name="Jetten M.S.M."/>
            <person name="Mascher T."/>
            <person name="Medema M.H."/>
            <person name="Devos D.P."/>
            <person name="Kaster A.-K."/>
            <person name="Ovreas L."/>
            <person name="Rohde M."/>
            <person name="Galperin M.Y."/>
            <person name="Jogler C."/>
        </authorList>
    </citation>
    <scope>NUCLEOTIDE SEQUENCE [LARGE SCALE GENOMIC DNA]</scope>
    <source>
        <strain evidence="2 3">Pan189</strain>
    </source>
</reference>
<keyword evidence="1" id="KW-1133">Transmembrane helix</keyword>
<protein>
    <submittedName>
        <fullName evidence="2">Uncharacterized protein</fullName>
    </submittedName>
</protein>
<dbReference type="AlphaFoldDB" id="A0A517QXZ7"/>
<evidence type="ECO:0000313" key="2">
    <source>
        <dbReference type="EMBL" id="QDT36519.1"/>
    </source>
</evidence>
<gene>
    <name evidence="2" type="ORF">Pan189_08770</name>
</gene>
<keyword evidence="1" id="KW-0472">Membrane</keyword>
<evidence type="ECO:0000256" key="1">
    <source>
        <dbReference type="SAM" id="Phobius"/>
    </source>
</evidence>
<feature type="transmembrane region" description="Helical" evidence="1">
    <location>
        <begin position="12"/>
        <end position="37"/>
    </location>
</feature>
<proteinExistence type="predicted"/>
<dbReference type="EMBL" id="CP036268">
    <property type="protein sequence ID" value="QDT36519.1"/>
    <property type="molecule type" value="Genomic_DNA"/>
</dbReference>
<accession>A0A517QXZ7</accession>
<sequence>MPCFDASNEMRFYQAFIATTSLIGICAVAIADGWFYIPTEWGLFLANPAENFTMKWAGADAEIPWSLLDLRDANPDEALSN</sequence>
<dbReference type="Proteomes" id="UP000317318">
    <property type="component" value="Chromosome"/>
</dbReference>
<keyword evidence="3" id="KW-1185">Reference proteome</keyword>
<evidence type="ECO:0000313" key="3">
    <source>
        <dbReference type="Proteomes" id="UP000317318"/>
    </source>
</evidence>